<dbReference type="Proteomes" id="UP000887576">
    <property type="component" value="Unplaced"/>
</dbReference>
<evidence type="ECO:0000313" key="1">
    <source>
        <dbReference type="Proteomes" id="UP000887576"/>
    </source>
</evidence>
<evidence type="ECO:0000313" key="2">
    <source>
        <dbReference type="WBParaSite" id="JU765_v2.g12718.t1"/>
    </source>
</evidence>
<accession>A0AC34Q3Y0</accession>
<name>A0AC34Q3Y0_9BILA</name>
<sequence>MKFVIFLCLISASFADYVSYASTSLAANEATCRVTLEKNVQLKVFYGISAIILIGSVLLCGVSVFVFAYVQRKLVKEMNETVFKAMDVMDAVMVSLVPRSLLMAIMHKEIKIEKNEKNE</sequence>
<protein>
    <submittedName>
        <fullName evidence="2">Uncharacterized protein</fullName>
    </submittedName>
</protein>
<reference evidence="2" key="1">
    <citation type="submission" date="2022-11" db="UniProtKB">
        <authorList>
            <consortium name="WormBaseParasite"/>
        </authorList>
    </citation>
    <scope>IDENTIFICATION</scope>
</reference>
<dbReference type="WBParaSite" id="JU765_v2.g12718.t1">
    <property type="protein sequence ID" value="JU765_v2.g12718.t1"/>
    <property type="gene ID" value="JU765_v2.g12718"/>
</dbReference>
<proteinExistence type="predicted"/>
<organism evidence="1 2">
    <name type="scientific">Panagrolaimus sp. JU765</name>
    <dbReference type="NCBI Taxonomy" id="591449"/>
    <lineage>
        <taxon>Eukaryota</taxon>
        <taxon>Metazoa</taxon>
        <taxon>Ecdysozoa</taxon>
        <taxon>Nematoda</taxon>
        <taxon>Chromadorea</taxon>
        <taxon>Rhabditida</taxon>
        <taxon>Tylenchina</taxon>
        <taxon>Panagrolaimomorpha</taxon>
        <taxon>Panagrolaimoidea</taxon>
        <taxon>Panagrolaimidae</taxon>
        <taxon>Panagrolaimus</taxon>
    </lineage>
</organism>